<dbReference type="AlphaFoldDB" id="A0A2H3NN68"/>
<dbReference type="InterPro" id="IPR011146">
    <property type="entry name" value="HIT-like"/>
</dbReference>
<keyword evidence="6" id="KW-1185">Reference proteome</keyword>
<accession>A0A2H3NN68</accession>
<feature type="active site" description="Tele-AMP-histidine intermediate" evidence="1">
    <location>
        <position position="106"/>
    </location>
</feature>
<reference evidence="5 6" key="1">
    <citation type="submission" date="2017-10" db="EMBL/GenBank/DDBJ databases">
        <title>Draft genome of Longimonas halophila.</title>
        <authorList>
            <person name="Goh K.M."/>
            <person name="Shamsir M.S."/>
            <person name="Lim S.W."/>
        </authorList>
    </citation>
    <scope>NUCLEOTIDE SEQUENCE [LARGE SCALE GENOMIC DNA]</scope>
    <source>
        <strain evidence="5 6">KCTC 42399</strain>
    </source>
</reference>
<feature type="domain" description="HIT" evidence="4">
    <location>
        <begin position="12"/>
        <end position="120"/>
    </location>
</feature>
<evidence type="ECO:0000256" key="2">
    <source>
        <dbReference type="PIRSR" id="PIRSR601310-3"/>
    </source>
</evidence>
<dbReference type="PANTHER" id="PTHR23089">
    <property type="entry name" value="HISTIDINE TRIAD HIT PROTEIN"/>
    <property type="match status" value="1"/>
</dbReference>
<protein>
    <submittedName>
        <fullName evidence="5">Histidine triad nucleotide-binding protein</fullName>
    </submittedName>
</protein>
<dbReference type="PROSITE" id="PS51084">
    <property type="entry name" value="HIT_2"/>
    <property type="match status" value="1"/>
</dbReference>
<comment type="caution">
    <text evidence="5">The sequence shown here is derived from an EMBL/GenBank/DDBJ whole genome shotgun (WGS) entry which is preliminary data.</text>
</comment>
<dbReference type="InterPro" id="IPR036265">
    <property type="entry name" value="HIT-like_sf"/>
</dbReference>
<feature type="short sequence motif" description="Histidine triad motif" evidence="2 3">
    <location>
        <begin position="104"/>
        <end position="108"/>
    </location>
</feature>
<dbReference type="Gene3D" id="3.30.428.10">
    <property type="entry name" value="HIT-like"/>
    <property type="match status" value="1"/>
</dbReference>
<evidence type="ECO:0000256" key="3">
    <source>
        <dbReference type="PROSITE-ProRule" id="PRU00464"/>
    </source>
</evidence>
<evidence type="ECO:0000259" key="4">
    <source>
        <dbReference type="PROSITE" id="PS51084"/>
    </source>
</evidence>
<evidence type="ECO:0000256" key="1">
    <source>
        <dbReference type="PIRSR" id="PIRSR601310-1"/>
    </source>
</evidence>
<dbReference type="PRINTS" id="PR00332">
    <property type="entry name" value="HISTRIAD"/>
</dbReference>
<evidence type="ECO:0000313" key="6">
    <source>
        <dbReference type="Proteomes" id="UP000221024"/>
    </source>
</evidence>
<dbReference type="CDD" id="cd01276">
    <property type="entry name" value="PKCI_related"/>
    <property type="match status" value="1"/>
</dbReference>
<dbReference type="SUPFAM" id="SSF54197">
    <property type="entry name" value="HIT-like"/>
    <property type="match status" value="1"/>
</dbReference>
<dbReference type="PROSITE" id="PS00892">
    <property type="entry name" value="HIT_1"/>
    <property type="match status" value="1"/>
</dbReference>
<organism evidence="5 6">
    <name type="scientific">Longimonas halophila</name>
    <dbReference type="NCBI Taxonomy" id="1469170"/>
    <lineage>
        <taxon>Bacteria</taxon>
        <taxon>Pseudomonadati</taxon>
        <taxon>Rhodothermota</taxon>
        <taxon>Rhodothermia</taxon>
        <taxon>Rhodothermales</taxon>
        <taxon>Salisaetaceae</taxon>
        <taxon>Longimonas</taxon>
    </lineage>
</organism>
<dbReference type="GO" id="GO:0003824">
    <property type="term" value="F:catalytic activity"/>
    <property type="evidence" value="ECO:0007669"/>
    <property type="project" value="InterPro"/>
</dbReference>
<dbReference type="Proteomes" id="UP000221024">
    <property type="component" value="Unassembled WGS sequence"/>
</dbReference>
<name>A0A2H3NN68_9BACT</name>
<dbReference type="Pfam" id="PF01230">
    <property type="entry name" value="HIT"/>
    <property type="match status" value="1"/>
</dbReference>
<dbReference type="RefSeq" id="WP_098061375.1">
    <property type="nucleotide sequence ID" value="NZ_PDEP01000003.1"/>
</dbReference>
<sequence>MSTDPAASEPTIFQKILDGDVPADIVYEDEQCIAFHDVNPQAPTHILVIPRKPIPTVDDISPDDEALVGHLFRVASKVAEREGLDNGYRTVINCGDDGQQTVYHLHVHVLGGRSLQWPPG</sequence>
<dbReference type="InterPro" id="IPR019808">
    <property type="entry name" value="Histidine_triad_CS"/>
</dbReference>
<proteinExistence type="predicted"/>
<dbReference type="FunFam" id="3.30.428.10:FF:000005">
    <property type="entry name" value="Histidine triad nucleotide-binding protein 1"/>
    <property type="match status" value="1"/>
</dbReference>
<evidence type="ECO:0000313" key="5">
    <source>
        <dbReference type="EMBL" id="PEN08336.1"/>
    </source>
</evidence>
<dbReference type="OrthoDB" id="9784774at2"/>
<dbReference type="InterPro" id="IPR001310">
    <property type="entry name" value="Histidine_triad_HIT"/>
</dbReference>
<gene>
    <name evidence="5" type="ORF">CRI93_04265</name>
</gene>
<dbReference type="EMBL" id="PDEP01000003">
    <property type="protein sequence ID" value="PEN08336.1"/>
    <property type="molecule type" value="Genomic_DNA"/>
</dbReference>